<comment type="caution">
    <text evidence="1">The sequence shown here is derived from an EMBL/GenBank/DDBJ whole genome shotgun (WGS) entry which is preliminary data.</text>
</comment>
<dbReference type="EMBL" id="BMXG01000023">
    <property type="protein sequence ID" value="GHC10564.1"/>
    <property type="molecule type" value="Genomic_DNA"/>
</dbReference>
<gene>
    <name evidence="1" type="ORF">GCM10007047_29930</name>
</gene>
<name>A0A8J3GEN7_9BACT</name>
<keyword evidence="2" id="KW-1185">Reference proteome</keyword>
<protein>
    <submittedName>
        <fullName evidence="1">Uncharacterized protein</fullName>
    </submittedName>
</protein>
<reference evidence="1" key="2">
    <citation type="submission" date="2020-09" db="EMBL/GenBank/DDBJ databases">
        <authorList>
            <person name="Sun Q."/>
            <person name="Kim S."/>
        </authorList>
    </citation>
    <scope>NUCLEOTIDE SEQUENCE</scope>
    <source>
        <strain evidence="1">KCTC 12870</strain>
    </source>
</reference>
<proteinExistence type="predicted"/>
<sequence>MKIRIHGNDWHAHDISENVNWCKAHNWKFIRYAKEDDHDHCLICYWTIHKSDDPEVGEAYFYGGSTWLCSECYGQFIKEA</sequence>
<organism evidence="1 2">
    <name type="scientific">Cerasicoccus arenae</name>
    <dbReference type="NCBI Taxonomy" id="424488"/>
    <lineage>
        <taxon>Bacteria</taxon>
        <taxon>Pseudomonadati</taxon>
        <taxon>Verrucomicrobiota</taxon>
        <taxon>Opitutia</taxon>
        <taxon>Puniceicoccales</taxon>
        <taxon>Cerasicoccaceae</taxon>
        <taxon>Cerasicoccus</taxon>
    </lineage>
</organism>
<evidence type="ECO:0000313" key="1">
    <source>
        <dbReference type="EMBL" id="GHC10564.1"/>
    </source>
</evidence>
<dbReference type="AlphaFoldDB" id="A0A8J3GEN7"/>
<evidence type="ECO:0000313" key="2">
    <source>
        <dbReference type="Proteomes" id="UP000642829"/>
    </source>
</evidence>
<accession>A0A8J3GEN7</accession>
<dbReference type="Proteomes" id="UP000642829">
    <property type="component" value="Unassembled WGS sequence"/>
</dbReference>
<reference evidence="1" key="1">
    <citation type="journal article" date="2014" name="Int. J. Syst. Evol. Microbiol.">
        <title>Complete genome sequence of Corynebacterium casei LMG S-19264T (=DSM 44701T), isolated from a smear-ripened cheese.</title>
        <authorList>
            <consortium name="US DOE Joint Genome Institute (JGI-PGF)"/>
            <person name="Walter F."/>
            <person name="Albersmeier A."/>
            <person name="Kalinowski J."/>
            <person name="Ruckert C."/>
        </authorList>
    </citation>
    <scope>NUCLEOTIDE SEQUENCE</scope>
    <source>
        <strain evidence="1">KCTC 12870</strain>
    </source>
</reference>